<dbReference type="Proteomes" id="UP000070326">
    <property type="component" value="Unassembled WGS sequence"/>
</dbReference>
<keyword evidence="1" id="KW-1133">Transmembrane helix</keyword>
<reference evidence="2 3" key="1">
    <citation type="submission" date="2016-02" db="EMBL/GenBank/DDBJ databases">
        <authorList>
            <person name="Wen L."/>
            <person name="He K."/>
            <person name="Yang H."/>
        </authorList>
    </citation>
    <scope>NUCLEOTIDE SEQUENCE [LARGE SCALE GENOMIC DNA]</scope>
    <source>
        <strain evidence="2 3">MJR8628A</strain>
    </source>
</reference>
<keyword evidence="1" id="KW-0812">Transmembrane</keyword>
<dbReference type="AlphaFoldDB" id="A0A135YLN7"/>
<dbReference type="EMBL" id="LSQZ01000099">
    <property type="protein sequence ID" value="KXI10296.1"/>
    <property type="molecule type" value="Genomic_DNA"/>
</dbReference>
<sequence>MPNYLWSFLQMSLNNILFWSFLLQMSLNNILFYSIIVLRKVDAYMVVIKQGHIFVFIQL</sequence>
<evidence type="ECO:0000313" key="3">
    <source>
        <dbReference type="Proteomes" id="UP000070326"/>
    </source>
</evidence>
<accession>A0A135YLN7</accession>
<gene>
    <name evidence="2" type="ORF">HMPREF3195_01882</name>
</gene>
<proteinExistence type="predicted"/>
<comment type="caution">
    <text evidence="2">The sequence shown here is derived from an EMBL/GenBank/DDBJ whole genome shotgun (WGS) entry which is preliminary data.</text>
</comment>
<dbReference type="STRING" id="1261.HMPREF3195_01882"/>
<name>A0A135YLN7_9FIRM</name>
<evidence type="ECO:0000313" key="2">
    <source>
        <dbReference type="EMBL" id="KXI10296.1"/>
    </source>
</evidence>
<feature type="transmembrane region" description="Helical" evidence="1">
    <location>
        <begin position="16"/>
        <end position="38"/>
    </location>
</feature>
<dbReference type="PATRIC" id="fig|1261.3.peg.933"/>
<evidence type="ECO:0000256" key="1">
    <source>
        <dbReference type="SAM" id="Phobius"/>
    </source>
</evidence>
<keyword evidence="1" id="KW-0472">Membrane</keyword>
<organism evidence="2 3">
    <name type="scientific">Peptostreptococcus anaerobius</name>
    <dbReference type="NCBI Taxonomy" id="1261"/>
    <lineage>
        <taxon>Bacteria</taxon>
        <taxon>Bacillati</taxon>
        <taxon>Bacillota</taxon>
        <taxon>Clostridia</taxon>
        <taxon>Peptostreptococcales</taxon>
        <taxon>Peptostreptococcaceae</taxon>
        <taxon>Peptostreptococcus</taxon>
    </lineage>
</organism>
<protein>
    <submittedName>
        <fullName evidence="2">Uncharacterized protein</fullName>
    </submittedName>
</protein>